<evidence type="ECO:0000256" key="1">
    <source>
        <dbReference type="SAM" id="MobiDB-lite"/>
    </source>
</evidence>
<organism evidence="2 3">
    <name type="scientific">Meloidogyne floridensis</name>
    <dbReference type="NCBI Taxonomy" id="298350"/>
    <lineage>
        <taxon>Eukaryota</taxon>
        <taxon>Metazoa</taxon>
        <taxon>Ecdysozoa</taxon>
        <taxon>Nematoda</taxon>
        <taxon>Chromadorea</taxon>
        <taxon>Rhabditida</taxon>
        <taxon>Tylenchina</taxon>
        <taxon>Tylenchomorpha</taxon>
        <taxon>Tylenchoidea</taxon>
        <taxon>Meloidogynidae</taxon>
        <taxon>Meloidogyninae</taxon>
        <taxon>Meloidogyne</taxon>
    </lineage>
</organism>
<name>A0A915NIQ7_9BILA</name>
<feature type="region of interest" description="Disordered" evidence="1">
    <location>
        <begin position="30"/>
        <end position="58"/>
    </location>
</feature>
<evidence type="ECO:0000313" key="3">
    <source>
        <dbReference type="WBParaSite" id="scf7180000417131.g962"/>
    </source>
</evidence>
<dbReference type="Proteomes" id="UP000887560">
    <property type="component" value="Unplaced"/>
</dbReference>
<protein>
    <submittedName>
        <fullName evidence="3">Uncharacterized protein</fullName>
    </submittedName>
</protein>
<reference evidence="3" key="1">
    <citation type="submission" date="2022-11" db="UniProtKB">
        <authorList>
            <consortium name="WormBaseParasite"/>
        </authorList>
    </citation>
    <scope>IDENTIFICATION</scope>
</reference>
<dbReference type="AlphaFoldDB" id="A0A915NIQ7"/>
<dbReference type="WBParaSite" id="scf7180000417131.g962">
    <property type="protein sequence ID" value="scf7180000417131.g962"/>
    <property type="gene ID" value="scf7180000417131.g962"/>
</dbReference>
<keyword evidence="2" id="KW-1185">Reference proteome</keyword>
<proteinExistence type="predicted"/>
<feature type="compositionally biased region" description="Basic and acidic residues" evidence="1">
    <location>
        <begin position="31"/>
        <end position="43"/>
    </location>
</feature>
<evidence type="ECO:0000313" key="2">
    <source>
        <dbReference type="Proteomes" id="UP000887560"/>
    </source>
</evidence>
<sequence length="122" mass="14244">MKNKDESKPDDIKNPNCEELTQLQEFINENCDNKQHTNSEESQHNLNDNPPHGFPPLEEISIITDKDSSDYFKDSIWEEQIPLLEIINEEYEDEQHTRVKMTTQNAENGRSMGGVYRIVCMD</sequence>
<accession>A0A915NIQ7</accession>